<gene>
    <name evidence="1" type="ORF">FHR38_005664</name>
</gene>
<sequence length="333" mass="38131">MNVYTEGKNAVPGSPAYELYAWVESLHELMDLLYGAFVEERWSHTYRSPSLKRLEKELLWYFECPHGGDLDTILSKSVAGYLGETLLNEVGGRWDWDESAGSSGLPVIRPDPVLGSDPVIPLTIVEQAVTEKSGMVFTETARSLRSVVRARQRNKVNAGWQPERIPTPWVALENLEAVTYARQLSNWGNRCYSIYYYTWTDEAGGGIEHWNFQPESLDTMEALLRENFQTVEDYNRVADEPFWVQAAWYVGEYVVRRKCAQWQYLQVDPDAASGTRYAADSYWTGSAFVRQRYRYDGHAEHPHEMLRAVLSGTCLREVVDRFNDPRNGGDYGP</sequence>
<keyword evidence="2" id="KW-1185">Reference proteome</keyword>
<comment type="caution">
    <text evidence="1">The sequence shown here is derived from an EMBL/GenBank/DDBJ whole genome shotgun (WGS) entry which is preliminary data.</text>
</comment>
<organism evidence="1 2">
    <name type="scientific">Micromonospora polyrhachis</name>
    <dbReference type="NCBI Taxonomy" id="1282883"/>
    <lineage>
        <taxon>Bacteria</taxon>
        <taxon>Bacillati</taxon>
        <taxon>Actinomycetota</taxon>
        <taxon>Actinomycetes</taxon>
        <taxon>Micromonosporales</taxon>
        <taxon>Micromonosporaceae</taxon>
        <taxon>Micromonospora</taxon>
    </lineage>
</organism>
<dbReference type="AlphaFoldDB" id="A0A7W7SWN9"/>
<dbReference type="EMBL" id="JACHJW010000001">
    <property type="protein sequence ID" value="MBB4961931.1"/>
    <property type="molecule type" value="Genomic_DNA"/>
</dbReference>
<accession>A0A7W7SWN9</accession>
<evidence type="ECO:0000313" key="1">
    <source>
        <dbReference type="EMBL" id="MBB4961931.1"/>
    </source>
</evidence>
<reference evidence="1 2" key="1">
    <citation type="submission" date="2020-08" db="EMBL/GenBank/DDBJ databases">
        <title>Sequencing the genomes of 1000 actinobacteria strains.</title>
        <authorList>
            <person name="Klenk H.-P."/>
        </authorList>
    </citation>
    <scope>NUCLEOTIDE SEQUENCE [LARGE SCALE GENOMIC DNA]</scope>
    <source>
        <strain evidence="1 2">DSM 45886</strain>
    </source>
</reference>
<dbReference type="RefSeq" id="WP_184537797.1">
    <property type="nucleotide sequence ID" value="NZ_JACHJW010000001.1"/>
</dbReference>
<protein>
    <submittedName>
        <fullName evidence="1">Uncharacterized protein</fullName>
    </submittedName>
</protein>
<name>A0A7W7SWN9_9ACTN</name>
<dbReference type="Proteomes" id="UP000578819">
    <property type="component" value="Unassembled WGS sequence"/>
</dbReference>
<proteinExistence type="predicted"/>
<evidence type="ECO:0000313" key="2">
    <source>
        <dbReference type="Proteomes" id="UP000578819"/>
    </source>
</evidence>